<keyword evidence="1" id="KW-0472">Membrane</keyword>
<evidence type="ECO:0000256" key="1">
    <source>
        <dbReference type="SAM" id="Phobius"/>
    </source>
</evidence>
<sequence length="354" mass="41095">MTVYEYPYFYGKSCTKNLALGQYDIFMFNNHDDCDMIFYTQIRSFKVRGDRCKAKVFGLDGHNEDFFGNVDIPELSLTNLTNQIFYAFLFELSADVILTTYFDYVNRRSFAYDYSYLHVCSSTEVDNGLNIAKLDSNSPDFGWVYEGEWTMYSHEKVTPMPDKKSWCCLDEFPKLTEELVYSNEAFSKCAEKTRIAPTELRGVQMEFIYRRRLCTVNDLTSHFHYKNTTFAMGFAASTENDVVLIGKIGANLDVVTNLNGNTLYRVWCCDEDCYPVFYQCIEDKDCCTFNCVNNICAFPETTGGDDDGENGSGERKMGLLSRIIIFLVGLYFFGWILRFCCPKRKRFDRRIKIH</sequence>
<dbReference type="EMBL" id="JBDODL010000308">
    <property type="protein sequence ID" value="MES1919496.1"/>
    <property type="molecule type" value="Genomic_DNA"/>
</dbReference>
<keyword evidence="3" id="KW-1185">Reference proteome</keyword>
<feature type="transmembrane region" description="Helical" evidence="1">
    <location>
        <begin position="319"/>
        <end position="341"/>
    </location>
</feature>
<comment type="caution">
    <text evidence="2">The sequence shown here is derived from an EMBL/GenBank/DDBJ whole genome shotgun (WGS) entry which is preliminary data.</text>
</comment>
<organism evidence="2 3">
    <name type="scientific">Bonamia ostreae</name>
    <dbReference type="NCBI Taxonomy" id="126728"/>
    <lineage>
        <taxon>Eukaryota</taxon>
        <taxon>Sar</taxon>
        <taxon>Rhizaria</taxon>
        <taxon>Endomyxa</taxon>
        <taxon>Ascetosporea</taxon>
        <taxon>Haplosporida</taxon>
        <taxon>Bonamia</taxon>
    </lineage>
</organism>
<proteinExistence type="predicted"/>
<keyword evidence="1" id="KW-0812">Transmembrane</keyword>
<gene>
    <name evidence="2" type="ORF">MHBO_001318</name>
</gene>
<evidence type="ECO:0000313" key="3">
    <source>
        <dbReference type="Proteomes" id="UP001439008"/>
    </source>
</evidence>
<dbReference type="Proteomes" id="UP001439008">
    <property type="component" value="Unassembled WGS sequence"/>
</dbReference>
<name>A0ABV2AIJ3_9EUKA</name>
<accession>A0ABV2AIJ3</accession>
<reference evidence="2 3" key="1">
    <citation type="journal article" date="2024" name="BMC Biol.">
        <title>Comparative genomics of Ascetosporea gives new insight into the evolutionary basis for animal parasitism in Rhizaria.</title>
        <authorList>
            <person name="Hiltunen Thoren M."/>
            <person name="Onut-Brannstrom I."/>
            <person name="Alfjorden A."/>
            <person name="Peckova H."/>
            <person name="Swords F."/>
            <person name="Hooper C."/>
            <person name="Holzer A.S."/>
            <person name="Bass D."/>
            <person name="Burki F."/>
        </authorList>
    </citation>
    <scope>NUCLEOTIDE SEQUENCE [LARGE SCALE GENOMIC DNA]</scope>
    <source>
        <strain evidence="2">20-A016</strain>
    </source>
</reference>
<protein>
    <submittedName>
        <fullName evidence="2">Uncharacterized protein</fullName>
    </submittedName>
</protein>
<evidence type="ECO:0000313" key="2">
    <source>
        <dbReference type="EMBL" id="MES1919496.1"/>
    </source>
</evidence>
<keyword evidence="1" id="KW-1133">Transmembrane helix</keyword>